<evidence type="ECO:0000256" key="2">
    <source>
        <dbReference type="ARBA" id="ARBA00022553"/>
    </source>
</evidence>
<dbReference type="InterPro" id="IPR009081">
    <property type="entry name" value="PP-bd_ACP"/>
</dbReference>
<dbReference type="Proteomes" id="UP001272137">
    <property type="component" value="Unassembled WGS sequence"/>
</dbReference>
<dbReference type="SMART" id="SM00823">
    <property type="entry name" value="PKS_PP"/>
    <property type="match status" value="1"/>
</dbReference>
<reference evidence="4" key="1">
    <citation type="submission" date="2018-08" db="EMBL/GenBank/DDBJ databases">
        <title>Identification of Burkholderia cepacia strains that express a Burkholderia pseudomallei-like capsular polysaccharide.</title>
        <authorList>
            <person name="Burtnick M.N."/>
            <person name="Vongsouvath M."/>
            <person name="Newton P."/>
            <person name="Wuthiekanun V."/>
            <person name="Limmathurotsakul D."/>
            <person name="Brett P.J."/>
            <person name="Chantratita N."/>
            <person name="Dance D.A."/>
        </authorList>
    </citation>
    <scope>NUCLEOTIDE SEQUENCE</scope>
    <source>
        <strain evidence="4">SBXCC001</strain>
    </source>
</reference>
<organism evidence="4 5">
    <name type="scientific">Burkholderia thailandensis</name>
    <dbReference type="NCBI Taxonomy" id="57975"/>
    <lineage>
        <taxon>Bacteria</taxon>
        <taxon>Pseudomonadati</taxon>
        <taxon>Pseudomonadota</taxon>
        <taxon>Betaproteobacteria</taxon>
        <taxon>Burkholderiales</taxon>
        <taxon>Burkholderiaceae</taxon>
        <taxon>Burkholderia</taxon>
        <taxon>pseudomallei group</taxon>
    </lineage>
</organism>
<keyword evidence="1" id="KW-0596">Phosphopantetheine</keyword>
<dbReference type="Pfam" id="PF00550">
    <property type="entry name" value="PP-binding"/>
    <property type="match status" value="1"/>
</dbReference>
<dbReference type="Gene3D" id="1.10.1200.10">
    <property type="entry name" value="ACP-like"/>
    <property type="match status" value="1"/>
</dbReference>
<evidence type="ECO:0000313" key="5">
    <source>
        <dbReference type="Proteomes" id="UP001272137"/>
    </source>
</evidence>
<dbReference type="SUPFAM" id="SSF47336">
    <property type="entry name" value="ACP-like"/>
    <property type="match status" value="1"/>
</dbReference>
<gene>
    <name evidence="4" type="ORF">C7S16_5999</name>
</gene>
<comment type="caution">
    <text evidence="4">The sequence shown here is derived from an EMBL/GenBank/DDBJ whole genome shotgun (WGS) entry which is preliminary data.</text>
</comment>
<evidence type="ECO:0000256" key="1">
    <source>
        <dbReference type="ARBA" id="ARBA00022450"/>
    </source>
</evidence>
<protein>
    <submittedName>
        <fullName evidence="4">Phosphopantetheine attachment site family protein</fullName>
    </submittedName>
</protein>
<dbReference type="EMBL" id="QXCT01000001">
    <property type="protein sequence ID" value="MDW9252196.1"/>
    <property type="molecule type" value="Genomic_DNA"/>
</dbReference>
<dbReference type="AlphaFoldDB" id="A0AAW9CRF0"/>
<feature type="domain" description="Carrier" evidence="3">
    <location>
        <begin position="14"/>
        <end position="91"/>
    </location>
</feature>
<dbReference type="PROSITE" id="PS50075">
    <property type="entry name" value="CARRIER"/>
    <property type="match status" value="1"/>
</dbReference>
<evidence type="ECO:0000259" key="3">
    <source>
        <dbReference type="PROSITE" id="PS50075"/>
    </source>
</evidence>
<name>A0AAW9CRF0_BURTH</name>
<evidence type="ECO:0000313" key="4">
    <source>
        <dbReference type="EMBL" id="MDW9252196.1"/>
    </source>
</evidence>
<dbReference type="RefSeq" id="WP_009898666.1">
    <property type="nucleotide sequence ID" value="NZ_CM125683.1"/>
</dbReference>
<accession>A0AAW9CRF0</accession>
<proteinExistence type="predicted"/>
<dbReference type="GO" id="GO:0031177">
    <property type="term" value="F:phosphopantetheine binding"/>
    <property type="evidence" value="ECO:0007669"/>
    <property type="project" value="InterPro"/>
</dbReference>
<keyword evidence="2" id="KW-0597">Phosphoprotein</keyword>
<dbReference type="InterPro" id="IPR020806">
    <property type="entry name" value="PKS_PP-bd"/>
</dbReference>
<sequence>MKSATLKAVEIEARSHEEIIDWMTGYLAARLRTDSSAIDANRQFIEYGLDSADAMKMVGDLEDYLGFELSPSLPYQYPTIDALARALADLSAGR</sequence>
<dbReference type="InterPro" id="IPR036736">
    <property type="entry name" value="ACP-like_sf"/>
</dbReference>
<dbReference type="SMART" id="SM01294">
    <property type="entry name" value="PKS_PP_betabranch"/>
    <property type="match status" value="1"/>
</dbReference>
<dbReference type="GeneID" id="45117784"/>